<dbReference type="Proteomes" id="UP000067444">
    <property type="component" value="Chromosome"/>
</dbReference>
<evidence type="ECO:0000313" key="2">
    <source>
        <dbReference type="Proteomes" id="UP000067444"/>
    </source>
</evidence>
<dbReference type="KEGG" id="otm:OSB_16940"/>
<evidence type="ECO:0000313" key="1">
    <source>
        <dbReference type="EMBL" id="AKS46242.1"/>
    </source>
</evidence>
<gene>
    <name evidence="1" type="ORF">OSB_16940</name>
</gene>
<organism evidence="1 2">
    <name type="scientific">Octadecabacter temperatus</name>
    <dbReference type="NCBI Taxonomy" id="1458307"/>
    <lineage>
        <taxon>Bacteria</taxon>
        <taxon>Pseudomonadati</taxon>
        <taxon>Pseudomonadota</taxon>
        <taxon>Alphaproteobacteria</taxon>
        <taxon>Rhodobacterales</taxon>
        <taxon>Roseobacteraceae</taxon>
        <taxon>Octadecabacter</taxon>
    </lineage>
</organism>
<dbReference type="RefSeq" id="WP_169750364.1">
    <property type="nucleotide sequence ID" value="NZ_CP012160.1"/>
</dbReference>
<dbReference type="EMBL" id="CP012160">
    <property type="protein sequence ID" value="AKS46242.1"/>
    <property type="molecule type" value="Genomic_DNA"/>
</dbReference>
<dbReference type="STRING" id="1458307.OSB_16940"/>
<keyword evidence="2" id="KW-1185">Reference proteome</keyword>
<proteinExistence type="predicted"/>
<dbReference type="AlphaFoldDB" id="A0A0K0Y5Y6"/>
<accession>A0A0K0Y5Y6</accession>
<reference evidence="1 2" key="1">
    <citation type="journal article" date="2015" name="Genome Announc.">
        <title>Closed Genome Sequence of Octadecabacter temperatus SB1, the First Mesophilic Species of the Genus Octadecabacter.</title>
        <authorList>
            <person name="Voget S."/>
            <person name="Billerbeck S."/>
            <person name="Simon M."/>
            <person name="Daniel R."/>
        </authorList>
    </citation>
    <scope>NUCLEOTIDE SEQUENCE [LARGE SCALE GENOMIC DNA]</scope>
    <source>
        <strain evidence="1 2">SB1</strain>
    </source>
</reference>
<sequence length="53" mass="5897">MTLMNTLRDRLTKRAAFKRTQFELANLPVEFAINDLGICPADAKKIAAKAVYG</sequence>
<name>A0A0K0Y5Y6_9RHOB</name>
<protein>
    <submittedName>
        <fullName evidence="1">Uncharacterized protein</fullName>
    </submittedName>
</protein>